<evidence type="ECO:0000313" key="2">
    <source>
        <dbReference type="Proteomes" id="UP000233618"/>
    </source>
</evidence>
<name>A0A2N3HWD0_9BACT</name>
<reference evidence="1 2" key="1">
    <citation type="journal article" date="2017" name="Front. Microbiol.">
        <title>Labilibaculum manganireducens gen. nov., sp. nov. and Labilibaculum filiforme sp. nov., Novel Bacteroidetes Isolated from Subsurface Sediments of the Baltic Sea.</title>
        <authorList>
            <person name="Vandieken V."/>
            <person name="Marshall I.P."/>
            <person name="Niemann H."/>
            <person name="Engelen B."/>
            <person name="Cypionka H."/>
        </authorList>
    </citation>
    <scope>NUCLEOTIDE SEQUENCE [LARGE SCALE GENOMIC DNA]</scope>
    <source>
        <strain evidence="1 2">59.10-2M</strain>
    </source>
</reference>
<proteinExistence type="predicted"/>
<organism evidence="1 2">
    <name type="scientific">Labilibaculum manganireducens</name>
    <dbReference type="NCBI Taxonomy" id="1940525"/>
    <lineage>
        <taxon>Bacteria</taxon>
        <taxon>Pseudomonadati</taxon>
        <taxon>Bacteroidota</taxon>
        <taxon>Bacteroidia</taxon>
        <taxon>Marinilabiliales</taxon>
        <taxon>Marinifilaceae</taxon>
        <taxon>Labilibaculum</taxon>
    </lineage>
</organism>
<keyword evidence="2" id="KW-1185">Reference proteome</keyword>
<dbReference type="EMBL" id="MVDE01000036">
    <property type="protein sequence ID" value="PKQ62376.1"/>
    <property type="molecule type" value="Genomic_DNA"/>
</dbReference>
<evidence type="ECO:0000313" key="1">
    <source>
        <dbReference type="EMBL" id="PKQ62376.1"/>
    </source>
</evidence>
<gene>
    <name evidence="1" type="ORF">BZG01_17665</name>
</gene>
<dbReference type="RefSeq" id="WP_101311179.1">
    <property type="nucleotide sequence ID" value="NZ_MVDE01000036.1"/>
</dbReference>
<dbReference type="AlphaFoldDB" id="A0A2N3HWD0"/>
<protein>
    <submittedName>
        <fullName evidence="1">Uncharacterized protein</fullName>
    </submittedName>
</protein>
<dbReference type="Proteomes" id="UP000233618">
    <property type="component" value="Unassembled WGS sequence"/>
</dbReference>
<sequence>MNRIIITIAICLAGIQSFSQEHLPSASDYNRFHNTKTLVVLEDNLFSDFNDKIKEAVKQNWTITKYEFISNAEFEKQRFNPKYSFLVTSIVTFNKDKTKAKYNFLSLLLGGQANVIGDMPDLCSIPLSYVQVDEESYIYKLTSLVLFMQNHIALVTKNPDIISENILKYYNKNSSETKDKTLYLLKNEMNDDINSAAKIRKIYSGKVKLVEANEIEEAIRNKNNDIIFLHKVGPEKTKNKARCFKMLIGAGDAKFYYFDYHMVKGKQTDRFLGSDFKKLAK</sequence>
<comment type="caution">
    <text evidence="1">The sequence shown here is derived from an EMBL/GenBank/DDBJ whole genome shotgun (WGS) entry which is preliminary data.</text>
</comment>
<accession>A0A2N3HWD0</accession>